<feature type="domain" description="BHLH" evidence="4">
    <location>
        <begin position="325"/>
        <end position="377"/>
    </location>
</feature>
<dbReference type="SMART" id="SM00353">
    <property type="entry name" value="HLH"/>
    <property type="match status" value="1"/>
</dbReference>
<feature type="region of interest" description="Disordered" evidence="3">
    <location>
        <begin position="198"/>
        <end position="223"/>
    </location>
</feature>
<evidence type="ECO:0000256" key="2">
    <source>
        <dbReference type="PIRNR" id="PIRNR001705"/>
    </source>
</evidence>
<gene>
    <name evidence="6" type="primary">LOC106475748</name>
</gene>
<feature type="compositionally biased region" description="Basic and acidic residues" evidence="3">
    <location>
        <begin position="322"/>
        <end position="333"/>
    </location>
</feature>
<evidence type="ECO:0000259" key="4">
    <source>
        <dbReference type="PROSITE" id="PS50888"/>
    </source>
</evidence>
<name>A0ABM1C027_LIMPO</name>
<dbReference type="Proteomes" id="UP000694941">
    <property type="component" value="Unplaced"/>
</dbReference>
<dbReference type="PRINTS" id="PR00044">
    <property type="entry name" value="LEUZIPPRMYC"/>
</dbReference>
<protein>
    <submittedName>
        <fullName evidence="6">Transcriptional regulator Myc-B-like</fullName>
    </submittedName>
</protein>
<dbReference type="RefSeq" id="XP_013791876.1">
    <property type="nucleotide sequence ID" value="XM_013936422.2"/>
</dbReference>
<accession>A0ABM1C027</accession>
<dbReference type="Gene3D" id="4.10.280.10">
    <property type="entry name" value="Helix-loop-helix DNA-binding domain"/>
    <property type="match status" value="1"/>
</dbReference>
<comment type="subcellular location">
    <subcellularLocation>
        <location evidence="2">Nucleus</location>
    </subcellularLocation>
</comment>
<evidence type="ECO:0000313" key="5">
    <source>
        <dbReference type="Proteomes" id="UP000694941"/>
    </source>
</evidence>
<dbReference type="PROSITE" id="PS50888">
    <property type="entry name" value="BHLH"/>
    <property type="match status" value="1"/>
</dbReference>
<dbReference type="Pfam" id="PF01056">
    <property type="entry name" value="Myc_N"/>
    <property type="match status" value="1"/>
</dbReference>
<evidence type="ECO:0000256" key="1">
    <source>
        <dbReference type="ARBA" id="ARBA00023125"/>
    </source>
</evidence>
<keyword evidence="1 2" id="KW-0238">DNA-binding</keyword>
<feature type="compositionally biased region" description="Low complexity" evidence="3">
    <location>
        <begin position="304"/>
        <end position="317"/>
    </location>
</feature>
<dbReference type="PANTHER" id="PTHR45851">
    <property type="entry name" value="MYC PROTO-ONCOGENE"/>
    <property type="match status" value="1"/>
</dbReference>
<dbReference type="SUPFAM" id="SSF47459">
    <property type="entry name" value="HLH, helix-loop-helix DNA-binding domain"/>
    <property type="match status" value="1"/>
</dbReference>
<keyword evidence="2" id="KW-0539">Nucleus</keyword>
<dbReference type="PIRSF" id="PIRSF001705">
    <property type="entry name" value="Myc_protein"/>
    <property type="match status" value="1"/>
</dbReference>
<dbReference type="CDD" id="cd11400">
    <property type="entry name" value="bHLHzip_Myc"/>
    <property type="match status" value="1"/>
</dbReference>
<dbReference type="GeneID" id="106475748"/>
<reference evidence="6" key="1">
    <citation type="submission" date="2025-08" db="UniProtKB">
        <authorList>
            <consortium name="RefSeq"/>
        </authorList>
    </citation>
    <scope>IDENTIFICATION</scope>
    <source>
        <tissue evidence="6">Muscle</tissue>
    </source>
</reference>
<dbReference type="InterPro" id="IPR050433">
    <property type="entry name" value="Myc_transcription_factors"/>
</dbReference>
<dbReference type="InterPro" id="IPR012682">
    <property type="entry name" value="Tscrpt_reg_Myc_N"/>
</dbReference>
<dbReference type="InterPro" id="IPR002418">
    <property type="entry name" value="Tscrpt_reg_Myc"/>
</dbReference>
<feature type="region of interest" description="Disordered" evidence="3">
    <location>
        <begin position="297"/>
        <end position="333"/>
    </location>
</feature>
<dbReference type="Pfam" id="PF00010">
    <property type="entry name" value="HLH"/>
    <property type="match status" value="1"/>
</dbReference>
<keyword evidence="5" id="KW-1185">Reference proteome</keyword>
<proteinExistence type="predicted"/>
<evidence type="ECO:0000313" key="6">
    <source>
        <dbReference type="RefSeq" id="XP_013791876.1"/>
    </source>
</evidence>
<evidence type="ECO:0000256" key="3">
    <source>
        <dbReference type="SAM" id="MobiDB-lite"/>
    </source>
</evidence>
<organism evidence="5 6">
    <name type="scientific">Limulus polyphemus</name>
    <name type="common">Atlantic horseshoe crab</name>
    <dbReference type="NCBI Taxonomy" id="6850"/>
    <lineage>
        <taxon>Eukaryota</taxon>
        <taxon>Metazoa</taxon>
        <taxon>Ecdysozoa</taxon>
        <taxon>Arthropoda</taxon>
        <taxon>Chelicerata</taxon>
        <taxon>Merostomata</taxon>
        <taxon>Xiphosura</taxon>
        <taxon>Limulidae</taxon>
        <taxon>Limulus</taxon>
    </lineage>
</organism>
<comment type="subunit">
    <text evidence="2">Efficient DNA binding requires dimerization with another bHLH protein.</text>
</comment>
<dbReference type="InterPro" id="IPR036638">
    <property type="entry name" value="HLH_DNA-bd_sf"/>
</dbReference>
<sequence length="416" mass="47634">MGTQDIFSRGCLDSCVIPSFTSEVFDYLSSDSEFYNTPAPSENIWKKFDLPTPPRSPEHVLSGDVFCHHPFSPCERLQRVSDLLDIDFLPSQDFDSYFGGFSSWSGLVDSKVKDGLKVELIHDCMWSGRCTEDCKQKDRPFQDFSFQPLNHTVTPYYDSVTEDNSLDDCTDVPPSDSGPLRNDHCYYQRHCQNHDKDIKGTKFHHSTPASGLDHLESDSPSDSEIDVVTVDNSLSSCRKKGNRSFKESNENTCFTPKVLSYSVQNGKLVAQKTLKRLVSSDSSSDIGKRKIRRTENKKFDGIYSKSRSSRSWGSRSSSDSDDPIRIRKEHNNMERKRRDDLRFAFQTLRENVPDIMENSKAPKVMILKKATTYLQQLTNAGLLLERSLKAESRKKLELQRKLQQLQKNSSRNFRRS</sequence>
<dbReference type="InterPro" id="IPR011598">
    <property type="entry name" value="bHLH_dom"/>
</dbReference>